<evidence type="ECO:0000313" key="5">
    <source>
        <dbReference type="EMBL" id="PSB57623.1"/>
    </source>
</evidence>
<dbReference type="InterPro" id="IPR015856">
    <property type="entry name" value="ABC_transpr_CbiO/EcfA_su"/>
</dbReference>
<dbReference type="Proteomes" id="UP000238937">
    <property type="component" value="Unassembled WGS sequence"/>
</dbReference>
<dbReference type="RefSeq" id="WP_106302427.1">
    <property type="nucleotide sequence ID" value="NZ_PVWO01000069.1"/>
</dbReference>
<dbReference type="Pfam" id="PF00005">
    <property type="entry name" value="ABC_tran"/>
    <property type="match status" value="1"/>
</dbReference>
<reference evidence="5 6" key="1">
    <citation type="submission" date="2018-03" db="EMBL/GenBank/DDBJ databases">
        <title>The ancient ancestry and fast evolution of plastids.</title>
        <authorList>
            <person name="Moore K.R."/>
            <person name="Magnabosco C."/>
            <person name="Momper L."/>
            <person name="Gold D.A."/>
            <person name="Bosak T."/>
            <person name="Fournier G.P."/>
        </authorList>
    </citation>
    <scope>NUCLEOTIDE SEQUENCE [LARGE SCALE GENOMIC DNA]</scope>
    <source>
        <strain evidence="5 6">CCALA 037</strain>
    </source>
</reference>
<dbReference type="PANTHER" id="PTHR24220:SF614">
    <property type="entry name" value="ABC TRANSPORTER ATP-BINDING PROTEIN SSO1893-RELATED"/>
    <property type="match status" value="1"/>
</dbReference>
<gene>
    <name evidence="5" type="ORF">C7B77_07800</name>
</gene>
<sequence length="245" mass="27483">MLLQIDRICYTPPNFTRPLLTDISFALAAGEIITVTGITGAGKSTLLRLLNRLSELTSGQILLNGEDYRSIVPMALRRRVMLVSQEPKLLGMKVRDALAYPLQLQSLADLEIKQRIVTITEQLEIPTEWFDRTELQLSAGQKQIIAIARGLITQSQILLLDEPIANLDFTTAEKLLTAIVNITKAQQMGTIIVNHQLELAAQFSDRLLYLQDGKLLLDKLSSSVDWQNLQQQIRAAETESMAEWE</sequence>
<dbReference type="PANTHER" id="PTHR24220">
    <property type="entry name" value="IMPORT ATP-BINDING PROTEIN"/>
    <property type="match status" value="1"/>
</dbReference>
<dbReference type="Gene3D" id="3.40.50.300">
    <property type="entry name" value="P-loop containing nucleotide triphosphate hydrolases"/>
    <property type="match status" value="1"/>
</dbReference>
<evidence type="ECO:0000256" key="3">
    <source>
        <dbReference type="ARBA" id="ARBA00022840"/>
    </source>
</evidence>
<evidence type="ECO:0000313" key="6">
    <source>
        <dbReference type="Proteomes" id="UP000238937"/>
    </source>
</evidence>
<proteinExistence type="predicted"/>
<dbReference type="InterPro" id="IPR027417">
    <property type="entry name" value="P-loop_NTPase"/>
</dbReference>
<keyword evidence="2" id="KW-0547">Nucleotide-binding</keyword>
<dbReference type="InterPro" id="IPR003593">
    <property type="entry name" value="AAA+_ATPase"/>
</dbReference>
<dbReference type="OrthoDB" id="422644at2"/>
<dbReference type="AlphaFoldDB" id="A0A2T1GIS5"/>
<dbReference type="GO" id="GO:0016887">
    <property type="term" value="F:ATP hydrolysis activity"/>
    <property type="evidence" value="ECO:0007669"/>
    <property type="project" value="InterPro"/>
</dbReference>
<dbReference type="SUPFAM" id="SSF52540">
    <property type="entry name" value="P-loop containing nucleoside triphosphate hydrolases"/>
    <property type="match status" value="1"/>
</dbReference>
<keyword evidence="1" id="KW-0813">Transport</keyword>
<organism evidence="5 6">
    <name type="scientific">Chamaesiphon polymorphus CCALA 037</name>
    <dbReference type="NCBI Taxonomy" id="2107692"/>
    <lineage>
        <taxon>Bacteria</taxon>
        <taxon>Bacillati</taxon>
        <taxon>Cyanobacteriota</taxon>
        <taxon>Cyanophyceae</taxon>
        <taxon>Gomontiellales</taxon>
        <taxon>Chamaesiphonaceae</taxon>
        <taxon>Chamaesiphon</taxon>
    </lineage>
</organism>
<feature type="domain" description="ABC transporter" evidence="4">
    <location>
        <begin position="3"/>
        <end position="237"/>
    </location>
</feature>
<dbReference type="GO" id="GO:0005524">
    <property type="term" value="F:ATP binding"/>
    <property type="evidence" value="ECO:0007669"/>
    <property type="project" value="UniProtKB-KW"/>
</dbReference>
<dbReference type="PROSITE" id="PS50893">
    <property type="entry name" value="ABC_TRANSPORTER_2"/>
    <property type="match status" value="1"/>
</dbReference>
<keyword evidence="3" id="KW-0067">ATP-binding</keyword>
<protein>
    <submittedName>
        <fullName evidence="5">Cobalt ABC transporter</fullName>
    </submittedName>
</protein>
<dbReference type="InterPro" id="IPR003439">
    <property type="entry name" value="ABC_transporter-like_ATP-bd"/>
</dbReference>
<dbReference type="CDD" id="cd03225">
    <property type="entry name" value="ABC_cobalt_CbiO_domain1"/>
    <property type="match status" value="1"/>
</dbReference>
<comment type="caution">
    <text evidence="5">The sequence shown here is derived from an EMBL/GenBank/DDBJ whole genome shotgun (WGS) entry which is preliminary data.</text>
</comment>
<dbReference type="SMART" id="SM00382">
    <property type="entry name" value="AAA"/>
    <property type="match status" value="1"/>
</dbReference>
<evidence type="ECO:0000256" key="1">
    <source>
        <dbReference type="ARBA" id="ARBA00022448"/>
    </source>
</evidence>
<dbReference type="GO" id="GO:0022857">
    <property type="term" value="F:transmembrane transporter activity"/>
    <property type="evidence" value="ECO:0007669"/>
    <property type="project" value="TreeGrafter"/>
</dbReference>
<dbReference type="InterPro" id="IPR015854">
    <property type="entry name" value="ABC_transpr_LolD-like"/>
</dbReference>
<dbReference type="GO" id="GO:0005886">
    <property type="term" value="C:plasma membrane"/>
    <property type="evidence" value="ECO:0007669"/>
    <property type="project" value="TreeGrafter"/>
</dbReference>
<keyword evidence="6" id="KW-1185">Reference proteome</keyword>
<evidence type="ECO:0000259" key="4">
    <source>
        <dbReference type="PROSITE" id="PS50893"/>
    </source>
</evidence>
<dbReference type="EMBL" id="PVWO01000069">
    <property type="protein sequence ID" value="PSB57623.1"/>
    <property type="molecule type" value="Genomic_DNA"/>
</dbReference>
<name>A0A2T1GIS5_9CYAN</name>
<evidence type="ECO:0000256" key="2">
    <source>
        <dbReference type="ARBA" id="ARBA00022741"/>
    </source>
</evidence>
<accession>A0A2T1GIS5</accession>